<dbReference type="InterPro" id="IPR039421">
    <property type="entry name" value="Type_1_exporter"/>
</dbReference>
<feature type="domain" description="ABC transmembrane type-1" evidence="9">
    <location>
        <begin position="54"/>
        <end position="323"/>
    </location>
</feature>
<feature type="domain" description="ABC transporter" evidence="8">
    <location>
        <begin position="356"/>
        <end position="591"/>
    </location>
</feature>
<dbReference type="GO" id="GO:0034040">
    <property type="term" value="F:ATPase-coupled lipid transmembrane transporter activity"/>
    <property type="evidence" value="ECO:0007669"/>
    <property type="project" value="TreeGrafter"/>
</dbReference>
<dbReference type="CDD" id="cd07346">
    <property type="entry name" value="ABC_6TM_exporters"/>
    <property type="match status" value="1"/>
</dbReference>
<dbReference type="InterPro" id="IPR017871">
    <property type="entry name" value="ABC_transporter-like_CS"/>
</dbReference>
<proteinExistence type="predicted"/>
<dbReference type="Gene3D" id="1.20.1560.10">
    <property type="entry name" value="ABC transporter type 1, transmembrane domain"/>
    <property type="match status" value="1"/>
</dbReference>
<evidence type="ECO:0000256" key="1">
    <source>
        <dbReference type="ARBA" id="ARBA00004651"/>
    </source>
</evidence>
<dbReference type="Pfam" id="PF00005">
    <property type="entry name" value="ABC_tran"/>
    <property type="match status" value="1"/>
</dbReference>
<keyword evidence="4 10" id="KW-0067">ATP-binding</keyword>
<feature type="transmembrane region" description="Helical" evidence="7">
    <location>
        <begin position="76"/>
        <end position="97"/>
    </location>
</feature>
<dbReference type="SMART" id="SM00382">
    <property type="entry name" value="AAA"/>
    <property type="match status" value="1"/>
</dbReference>
<feature type="transmembrane region" description="Helical" evidence="7">
    <location>
        <begin position="266"/>
        <end position="288"/>
    </location>
</feature>
<dbReference type="InterPro" id="IPR003439">
    <property type="entry name" value="ABC_transporter-like_ATP-bd"/>
</dbReference>
<evidence type="ECO:0000313" key="11">
    <source>
        <dbReference type="Proteomes" id="UP000824201"/>
    </source>
</evidence>
<name>A0A9D1EHB7_9FIRM</name>
<evidence type="ECO:0000259" key="9">
    <source>
        <dbReference type="PROSITE" id="PS50929"/>
    </source>
</evidence>
<evidence type="ECO:0000313" key="10">
    <source>
        <dbReference type="EMBL" id="HIR89933.1"/>
    </source>
</evidence>
<keyword evidence="5 7" id="KW-1133">Transmembrane helix</keyword>
<evidence type="ECO:0000256" key="6">
    <source>
        <dbReference type="ARBA" id="ARBA00023136"/>
    </source>
</evidence>
<dbReference type="Gene3D" id="3.40.50.300">
    <property type="entry name" value="P-loop containing nucleotide triphosphate hydrolases"/>
    <property type="match status" value="1"/>
</dbReference>
<dbReference type="SUPFAM" id="SSF90123">
    <property type="entry name" value="ABC transporter transmembrane region"/>
    <property type="match status" value="1"/>
</dbReference>
<keyword evidence="3" id="KW-0547">Nucleotide-binding</keyword>
<evidence type="ECO:0000256" key="2">
    <source>
        <dbReference type="ARBA" id="ARBA00022692"/>
    </source>
</evidence>
<feature type="transmembrane region" description="Helical" evidence="7">
    <location>
        <begin position="156"/>
        <end position="175"/>
    </location>
</feature>
<dbReference type="InterPro" id="IPR003593">
    <property type="entry name" value="AAA+_ATPase"/>
</dbReference>
<dbReference type="GO" id="GO:0016887">
    <property type="term" value="F:ATP hydrolysis activity"/>
    <property type="evidence" value="ECO:0007669"/>
    <property type="project" value="InterPro"/>
</dbReference>
<comment type="caution">
    <text evidence="10">The sequence shown here is derived from an EMBL/GenBank/DDBJ whole genome shotgun (WGS) entry which is preliminary data.</text>
</comment>
<reference evidence="10" key="2">
    <citation type="journal article" date="2021" name="PeerJ">
        <title>Extensive microbial diversity within the chicken gut microbiome revealed by metagenomics and culture.</title>
        <authorList>
            <person name="Gilroy R."/>
            <person name="Ravi A."/>
            <person name="Getino M."/>
            <person name="Pursley I."/>
            <person name="Horton D.L."/>
            <person name="Alikhan N.F."/>
            <person name="Baker D."/>
            <person name="Gharbi K."/>
            <person name="Hall N."/>
            <person name="Watson M."/>
            <person name="Adriaenssens E.M."/>
            <person name="Foster-Nyarko E."/>
            <person name="Jarju S."/>
            <person name="Secka A."/>
            <person name="Antonio M."/>
            <person name="Oren A."/>
            <person name="Chaudhuri R.R."/>
            <person name="La Ragione R."/>
            <person name="Hildebrand F."/>
            <person name="Pallen M.J."/>
        </authorList>
    </citation>
    <scope>NUCLEOTIDE SEQUENCE</scope>
    <source>
        <strain evidence="10">ChiW13-3771</strain>
    </source>
</reference>
<evidence type="ECO:0000256" key="4">
    <source>
        <dbReference type="ARBA" id="ARBA00022840"/>
    </source>
</evidence>
<dbReference type="PANTHER" id="PTHR24221:SF654">
    <property type="entry name" value="ATP-BINDING CASSETTE SUB-FAMILY B MEMBER 6"/>
    <property type="match status" value="1"/>
</dbReference>
<feature type="transmembrane region" description="Helical" evidence="7">
    <location>
        <begin position="181"/>
        <end position="198"/>
    </location>
</feature>
<keyword evidence="2 7" id="KW-0812">Transmembrane</keyword>
<evidence type="ECO:0000256" key="3">
    <source>
        <dbReference type="ARBA" id="ARBA00022741"/>
    </source>
</evidence>
<dbReference type="Pfam" id="PF00664">
    <property type="entry name" value="ABC_membrane"/>
    <property type="match status" value="1"/>
</dbReference>
<dbReference type="InterPro" id="IPR011527">
    <property type="entry name" value="ABC1_TM_dom"/>
</dbReference>
<reference evidence="10" key="1">
    <citation type="submission" date="2020-10" db="EMBL/GenBank/DDBJ databases">
        <authorList>
            <person name="Gilroy R."/>
        </authorList>
    </citation>
    <scope>NUCLEOTIDE SEQUENCE</scope>
    <source>
        <strain evidence="10">ChiW13-3771</strain>
    </source>
</reference>
<dbReference type="AlphaFoldDB" id="A0A9D1EHB7"/>
<dbReference type="EMBL" id="DVHN01000191">
    <property type="protein sequence ID" value="HIR89933.1"/>
    <property type="molecule type" value="Genomic_DNA"/>
</dbReference>
<dbReference type="PANTHER" id="PTHR24221">
    <property type="entry name" value="ATP-BINDING CASSETTE SUB-FAMILY B"/>
    <property type="match status" value="1"/>
</dbReference>
<accession>A0A9D1EHB7</accession>
<keyword evidence="6 7" id="KW-0472">Membrane</keyword>
<dbReference type="PROSITE" id="PS50929">
    <property type="entry name" value="ABC_TM1F"/>
    <property type="match status" value="1"/>
</dbReference>
<sequence length="593" mass="66484">MYPFFQVKDQLFQDSYNRHANHPVKILLGIYRGNYGNLFLSTLFYVIKHSPVWILPIITANIVNYVTGDISNTWQLILQNAVVVIALILLNVPMNYLHTRFKSKSTRSVEAGLRSTLVRKIQQLSISYHKEMQSGRIQSKIMRDVEAVETLSSQMFVSLLNIAINIVVALSVTIFRSRIVFFFFLLTVPVAALTIVVFKTPMRRRNQEFRQEMESTSAQVMEMVEMIPVTRAHALEEKEAARMSEQLQTVAAQGYRLDIVQSTFGSVSWAAFQVFQVLCLVFTAMLALHGTIEAGDIVLYQSYFTTIVNQVSSIITLLPTISKGMESVRSIGEVLNSDDVEDNRGKQSLSYLVGGYDFENIHFQYPKSQTPILNGISFHVNPGETIALVGESGSGKSTLLNMVIGFLNPQQGRIFVDGKDLSSINLPSYRQFLAVVPQTTMLFSGSIKDNITYGLSDVTSEQLNRAVEAANLKHLIDSLPNGLDTPVGEHGDKLSGGQKQRISIARALIRNPRVILFDEATSALDSISEKLIQDAIENLTKDRTTFIVAHRLSTIRNADKICVIQNGICVEFGTWQELMEKKGAFYEFRKLQV</sequence>
<dbReference type="PROSITE" id="PS50893">
    <property type="entry name" value="ABC_TRANSPORTER_2"/>
    <property type="match status" value="1"/>
</dbReference>
<evidence type="ECO:0000259" key="8">
    <source>
        <dbReference type="PROSITE" id="PS50893"/>
    </source>
</evidence>
<gene>
    <name evidence="10" type="ORF">IAC96_13395</name>
</gene>
<dbReference type="InterPro" id="IPR027417">
    <property type="entry name" value="P-loop_NTPase"/>
</dbReference>
<dbReference type="GO" id="GO:0005524">
    <property type="term" value="F:ATP binding"/>
    <property type="evidence" value="ECO:0007669"/>
    <property type="project" value="UniProtKB-KW"/>
</dbReference>
<comment type="subcellular location">
    <subcellularLocation>
        <location evidence="1">Cell membrane</location>
        <topology evidence="1">Multi-pass membrane protein</topology>
    </subcellularLocation>
</comment>
<dbReference type="GO" id="GO:0005886">
    <property type="term" value="C:plasma membrane"/>
    <property type="evidence" value="ECO:0007669"/>
    <property type="project" value="UniProtKB-SubCell"/>
</dbReference>
<evidence type="ECO:0000256" key="5">
    <source>
        <dbReference type="ARBA" id="ARBA00022989"/>
    </source>
</evidence>
<dbReference type="FunFam" id="3.40.50.300:FF:000218">
    <property type="entry name" value="Multidrug ABC transporter ATP-binding protein"/>
    <property type="match status" value="1"/>
</dbReference>
<evidence type="ECO:0000256" key="7">
    <source>
        <dbReference type="SAM" id="Phobius"/>
    </source>
</evidence>
<organism evidence="10 11">
    <name type="scientific">Candidatus Fimimorpha faecalis</name>
    <dbReference type="NCBI Taxonomy" id="2840824"/>
    <lineage>
        <taxon>Bacteria</taxon>
        <taxon>Bacillati</taxon>
        <taxon>Bacillota</taxon>
        <taxon>Clostridia</taxon>
        <taxon>Eubacteriales</taxon>
        <taxon>Candidatus Fimimorpha</taxon>
    </lineage>
</organism>
<protein>
    <submittedName>
        <fullName evidence="10">ABC transporter ATP-binding protein</fullName>
    </submittedName>
</protein>
<dbReference type="InterPro" id="IPR036640">
    <property type="entry name" value="ABC1_TM_sf"/>
</dbReference>
<dbReference type="SUPFAM" id="SSF52540">
    <property type="entry name" value="P-loop containing nucleoside triphosphate hydrolases"/>
    <property type="match status" value="1"/>
</dbReference>
<dbReference type="GO" id="GO:0140359">
    <property type="term" value="F:ABC-type transporter activity"/>
    <property type="evidence" value="ECO:0007669"/>
    <property type="project" value="InterPro"/>
</dbReference>
<dbReference type="PROSITE" id="PS00211">
    <property type="entry name" value="ABC_TRANSPORTER_1"/>
    <property type="match status" value="1"/>
</dbReference>
<dbReference type="Proteomes" id="UP000824201">
    <property type="component" value="Unassembled WGS sequence"/>
</dbReference>